<proteinExistence type="predicted"/>
<reference evidence="1 2" key="1">
    <citation type="journal article" date="2015" name="Nature">
        <title>rRNA introns, odd ribosomes, and small enigmatic genomes across a large radiation of phyla.</title>
        <authorList>
            <person name="Brown C.T."/>
            <person name="Hug L.A."/>
            <person name="Thomas B.C."/>
            <person name="Sharon I."/>
            <person name="Castelle C.J."/>
            <person name="Singh A."/>
            <person name="Wilkins M.J."/>
            <person name="Williams K.H."/>
            <person name="Banfield J.F."/>
        </authorList>
    </citation>
    <scope>NUCLEOTIDE SEQUENCE [LARGE SCALE GENOMIC DNA]</scope>
</reference>
<accession>A0A0G0Y5M5</accession>
<dbReference type="AlphaFoldDB" id="A0A0G0Y5M5"/>
<dbReference type="Proteomes" id="UP000034160">
    <property type="component" value="Unassembled WGS sequence"/>
</dbReference>
<protein>
    <submittedName>
        <fullName evidence="1">Uncharacterized protein</fullName>
    </submittedName>
</protein>
<evidence type="ECO:0000313" key="1">
    <source>
        <dbReference type="EMBL" id="KKS32060.1"/>
    </source>
</evidence>
<gene>
    <name evidence="1" type="ORF">UU93_C0011G0021</name>
</gene>
<dbReference type="STRING" id="1618356.UU93_C0011G0021"/>
<dbReference type="EMBL" id="LCCN01000011">
    <property type="protein sequence ID" value="KKS32060.1"/>
    <property type="molecule type" value="Genomic_DNA"/>
</dbReference>
<dbReference type="Gene3D" id="3.40.91.30">
    <property type="match status" value="1"/>
</dbReference>
<comment type="caution">
    <text evidence="1">The sequence shown here is derived from an EMBL/GenBank/DDBJ whole genome shotgun (WGS) entry which is preliminary data.</text>
</comment>
<sequence length="277" mass="32859">MLSQYDYLDIRIIYGYYLLVSLDFYQSEEYRQKQSSIARHNWSLGKYAALIKPLKMRQCKNPDCKRTFFVKSFDPREYCSQSCAAKITNKGKISSFQKRLKISVWMSINNPSKGKPRVYRIELKCQNPLCQKTFSVLPYLSKRRKYCSNACAMKVIGGQTTSPKASKGKPGIRSDIDPNICFYSTWEANIARVFNLIKLDWEYAPKIFDLGKHTYRPDFYLPEYKTYVEIKNFMNAYSLERDRLFREKFPTYHLEIISSPEYKCIEKDYKDLIENWE</sequence>
<organism evidence="1 2">
    <name type="scientific">Candidatus Amesbacteria bacterium GW2011_GWA2_42_12</name>
    <dbReference type="NCBI Taxonomy" id="1618356"/>
    <lineage>
        <taxon>Bacteria</taxon>
        <taxon>Candidatus Amesiibacteriota</taxon>
    </lineage>
</organism>
<evidence type="ECO:0000313" key="2">
    <source>
        <dbReference type="Proteomes" id="UP000034160"/>
    </source>
</evidence>
<name>A0A0G0Y5M5_9BACT</name>